<sequence length="74" mass="7884">MERGDPGQREVVARLRAAGPEEHDGLRHGAWTFLGERADNGHPGCRSPIGGTRGGSDLALRAAILTHSALNCQR</sequence>
<reference evidence="2" key="1">
    <citation type="journal article" date="2019" name="Int. J. Syst. Evol. Microbiol.">
        <title>The Global Catalogue of Microorganisms (GCM) 10K type strain sequencing project: providing services to taxonomists for standard genome sequencing and annotation.</title>
        <authorList>
            <consortium name="The Broad Institute Genomics Platform"/>
            <consortium name="The Broad Institute Genome Sequencing Center for Infectious Disease"/>
            <person name="Wu L."/>
            <person name="Ma J."/>
        </authorList>
    </citation>
    <scope>NUCLEOTIDE SEQUENCE [LARGE SCALE GENOMIC DNA]</scope>
    <source>
        <strain evidence="2">JCM 4253</strain>
    </source>
</reference>
<organism evidence="1 2">
    <name type="scientific">Streptomyces capoamus</name>
    <dbReference type="NCBI Taxonomy" id="68183"/>
    <lineage>
        <taxon>Bacteria</taxon>
        <taxon>Bacillati</taxon>
        <taxon>Actinomycetota</taxon>
        <taxon>Actinomycetes</taxon>
        <taxon>Kitasatosporales</taxon>
        <taxon>Streptomycetaceae</taxon>
        <taxon>Streptomyces</taxon>
    </lineage>
</organism>
<keyword evidence="2" id="KW-1185">Reference proteome</keyword>
<protein>
    <submittedName>
        <fullName evidence="1">Uncharacterized protein</fullName>
    </submittedName>
</protein>
<evidence type="ECO:0000313" key="1">
    <source>
        <dbReference type="EMBL" id="GHG67905.1"/>
    </source>
</evidence>
<proteinExistence type="predicted"/>
<evidence type="ECO:0000313" key="2">
    <source>
        <dbReference type="Proteomes" id="UP000619355"/>
    </source>
</evidence>
<dbReference type="EMBL" id="BNBF01000023">
    <property type="protein sequence ID" value="GHG67905.1"/>
    <property type="molecule type" value="Genomic_DNA"/>
</dbReference>
<dbReference type="AlphaFoldDB" id="A0A919F195"/>
<accession>A0A919F195</accession>
<name>A0A919F195_9ACTN</name>
<gene>
    <name evidence="1" type="ORF">GCM10018980_61120</name>
</gene>
<dbReference type="Proteomes" id="UP000619355">
    <property type="component" value="Unassembled WGS sequence"/>
</dbReference>
<comment type="caution">
    <text evidence="1">The sequence shown here is derived from an EMBL/GenBank/DDBJ whole genome shotgun (WGS) entry which is preliminary data.</text>
</comment>